<dbReference type="InterPro" id="IPR043502">
    <property type="entry name" value="DNA/RNA_pol_sf"/>
</dbReference>
<feature type="domain" description="DUF4113" evidence="4">
    <location>
        <begin position="207"/>
        <end position="258"/>
    </location>
</feature>
<evidence type="ECO:0000256" key="1">
    <source>
        <dbReference type="ARBA" id="ARBA00022763"/>
    </source>
</evidence>
<evidence type="ECO:0000259" key="4">
    <source>
        <dbReference type="Pfam" id="PF13438"/>
    </source>
</evidence>
<evidence type="ECO:0008006" key="7">
    <source>
        <dbReference type="Google" id="ProtNLM"/>
    </source>
</evidence>
<dbReference type="SUPFAM" id="SSF56672">
    <property type="entry name" value="DNA/RNA polymerases"/>
    <property type="match status" value="1"/>
</dbReference>
<dbReference type="SUPFAM" id="SSF100879">
    <property type="entry name" value="Lesion bypass DNA polymerase (Y-family), little finger domain"/>
    <property type="match status" value="1"/>
</dbReference>
<protein>
    <recommendedName>
        <fullName evidence="7">UmuC domain-containing protein</fullName>
    </recommendedName>
</protein>
<dbReference type="InterPro" id="IPR017961">
    <property type="entry name" value="DNA_pol_Y-fam_little_finger"/>
</dbReference>
<keyword evidence="6" id="KW-1185">Reference proteome</keyword>
<sequence>MAEDPCVIEDLLLRIPAGEVWGVGRKIRQRLEKMNICSVMDLVQADPKMLGKYFSVVMENTVKELQGMACLEIEDIVTERRQVLSSRSFGQPIQEKSDLSGALTEFSLRAIERLRHQKLLCKAVGVSIRTNRFNKDQYYRPYTVVYLSDYSDDRLEIIKAVQQGLDRIYQAGHRYKKAEVILLDIIPQHSHAVDLFHDTDELLARRKLSVAFDDINEKFGRDTMTLGRLISPHGRAWQMMQKHKSPSYLTHWDQVLKVG</sequence>
<dbReference type="Proteomes" id="UP000014523">
    <property type="component" value="Unassembled WGS sequence"/>
</dbReference>
<keyword evidence="1" id="KW-0227">DNA damage</keyword>
<proteinExistence type="predicted"/>
<comment type="caution">
    <text evidence="5">The sequence shown here is derived from an EMBL/GenBank/DDBJ whole genome shotgun (WGS) entry which is preliminary data.</text>
</comment>
<evidence type="ECO:0000256" key="2">
    <source>
        <dbReference type="ARBA" id="ARBA00023204"/>
    </source>
</evidence>
<dbReference type="GO" id="GO:0003684">
    <property type="term" value="F:damaged DNA binding"/>
    <property type="evidence" value="ECO:0007669"/>
    <property type="project" value="InterPro"/>
</dbReference>
<dbReference type="Gene3D" id="3.30.1490.100">
    <property type="entry name" value="DNA polymerase, Y-family, little finger domain"/>
    <property type="match status" value="1"/>
</dbReference>
<dbReference type="Pfam" id="PF13438">
    <property type="entry name" value="DUF4113"/>
    <property type="match status" value="1"/>
</dbReference>
<name>A0A829HG22_9GAMM</name>
<dbReference type="GO" id="GO:0005829">
    <property type="term" value="C:cytosol"/>
    <property type="evidence" value="ECO:0007669"/>
    <property type="project" value="TreeGrafter"/>
</dbReference>
<evidence type="ECO:0000313" key="5">
    <source>
        <dbReference type="EMBL" id="EPF80181.1"/>
    </source>
</evidence>
<dbReference type="Gene3D" id="1.10.150.20">
    <property type="entry name" value="5' to 3' exonuclease, C-terminal subdomain"/>
    <property type="match status" value="1"/>
</dbReference>
<feature type="domain" description="DNA polymerase Y-family little finger" evidence="3">
    <location>
        <begin position="80"/>
        <end position="194"/>
    </location>
</feature>
<dbReference type="PANTHER" id="PTHR11076">
    <property type="entry name" value="DNA REPAIR POLYMERASE UMUC / TRANSFERASE FAMILY MEMBER"/>
    <property type="match status" value="1"/>
</dbReference>
<accession>A0A829HG22</accession>
<dbReference type="GO" id="GO:0009432">
    <property type="term" value="P:SOS response"/>
    <property type="evidence" value="ECO:0007669"/>
    <property type="project" value="TreeGrafter"/>
</dbReference>
<dbReference type="InterPro" id="IPR025188">
    <property type="entry name" value="DUF4113"/>
</dbReference>
<dbReference type="Pfam" id="PF11799">
    <property type="entry name" value="IMS_C"/>
    <property type="match status" value="1"/>
</dbReference>
<dbReference type="PANTHER" id="PTHR11076:SF34">
    <property type="entry name" value="PROTEIN UMUC"/>
    <property type="match status" value="1"/>
</dbReference>
<dbReference type="GO" id="GO:0042276">
    <property type="term" value="P:error-prone translesion synthesis"/>
    <property type="evidence" value="ECO:0007669"/>
    <property type="project" value="TreeGrafter"/>
</dbReference>
<dbReference type="GO" id="GO:0006281">
    <property type="term" value="P:DNA repair"/>
    <property type="evidence" value="ECO:0007669"/>
    <property type="project" value="UniProtKB-KW"/>
</dbReference>
<dbReference type="InterPro" id="IPR036775">
    <property type="entry name" value="DNA_pol_Y-fam_lit_finger_sf"/>
</dbReference>
<reference evidence="5 6" key="1">
    <citation type="submission" date="2013-06" db="EMBL/GenBank/DDBJ databases">
        <title>The Genome Sequence of Acinetobacter gyllenbergii CIP 110306.</title>
        <authorList>
            <consortium name="The Broad Institute Genome Sequencing Platform"/>
            <consortium name="The Broad Institute Genome Sequencing Center for Infectious Disease"/>
            <person name="Cerqueira G."/>
            <person name="Feldgarden M."/>
            <person name="Courvalin P."/>
            <person name="Perichon B."/>
            <person name="Grillot-Courvalin C."/>
            <person name="Clermont D."/>
            <person name="Rocha E."/>
            <person name="Yoon E.-J."/>
            <person name="Nemec A."/>
            <person name="Young S.K."/>
            <person name="Zeng Q."/>
            <person name="Gargeya S."/>
            <person name="Fitzgerald M."/>
            <person name="Abouelleil A."/>
            <person name="Alvarado L."/>
            <person name="Berlin A.M."/>
            <person name="Chapman S.B."/>
            <person name="Dewar J."/>
            <person name="Goldberg J."/>
            <person name="Griggs A."/>
            <person name="Gujja S."/>
            <person name="Hansen M."/>
            <person name="Howarth C."/>
            <person name="Imamovic A."/>
            <person name="Larimer J."/>
            <person name="McCowan C."/>
            <person name="Murphy C."/>
            <person name="Pearson M."/>
            <person name="Priest M."/>
            <person name="Roberts A."/>
            <person name="Saif S."/>
            <person name="Shea T."/>
            <person name="Sykes S."/>
            <person name="Wortman J."/>
            <person name="Nusbaum C."/>
            <person name="Birren B."/>
        </authorList>
    </citation>
    <scope>NUCLEOTIDE SEQUENCE [LARGE SCALE GENOMIC DNA]</scope>
    <source>
        <strain evidence="5 6">CIP 110306</strain>
    </source>
</reference>
<evidence type="ECO:0000313" key="6">
    <source>
        <dbReference type="Proteomes" id="UP000014523"/>
    </source>
</evidence>
<dbReference type="GO" id="GO:0003887">
    <property type="term" value="F:DNA-directed DNA polymerase activity"/>
    <property type="evidence" value="ECO:0007669"/>
    <property type="project" value="TreeGrafter"/>
</dbReference>
<dbReference type="InterPro" id="IPR050116">
    <property type="entry name" value="DNA_polymerase-Y"/>
</dbReference>
<organism evidence="5 6">
    <name type="scientific">Acinetobacter gyllenbergii CIP 110306 = MTCC 11365</name>
    <dbReference type="NCBI Taxonomy" id="1217657"/>
    <lineage>
        <taxon>Bacteria</taxon>
        <taxon>Pseudomonadati</taxon>
        <taxon>Pseudomonadota</taxon>
        <taxon>Gammaproteobacteria</taxon>
        <taxon>Moraxellales</taxon>
        <taxon>Moraxellaceae</taxon>
        <taxon>Acinetobacter</taxon>
    </lineage>
</organism>
<dbReference type="EMBL" id="ATGG01000017">
    <property type="protein sequence ID" value="EPF80181.1"/>
    <property type="molecule type" value="Genomic_DNA"/>
</dbReference>
<dbReference type="AlphaFoldDB" id="A0A829HG22"/>
<evidence type="ECO:0000259" key="3">
    <source>
        <dbReference type="Pfam" id="PF11799"/>
    </source>
</evidence>
<keyword evidence="2" id="KW-0234">DNA repair</keyword>
<gene>
    <name evidence="5" type="ORF">F957_02254</name>
</gene>